<proteinExistence type="inferred from homology"/>
<dbReference type="Pfam" id="PF02839">
    <property type="entry name" value="CBM_5_12"/>
    <property type="match status" value="1"/>
</dbReference>
<evidence type="ECO:0000256" key="1">
    <source>
        <dbReference type="ARBA" id="ARBA00007664"/>
    </source>
</evidence>
<feature type="chain" id="PRO_5047294399" evidence="9">
    <location>
        <begin position="30"/>
        <end position="460"/>
    </location>
</feature>
<accession>A0ABT3VI04</accession>
<reference evidence="11" key="1">
    <citation type="journal article" date="2022" name="bioRxiv">
        <title>Discovery and biosynthetic assessment of Streptomyces ortus sp nov. isolated from a deep-sea sponge.</title>
        <authorList>
            <person name="Williams S.E."/>
        </authorList>
    </citation>
    <scope>NUCLEOTIDE SEQUENCE</scope>
    <source>
        <strain evidence="11">A15ISP2-DRY2</strain>
    </source>
</reference>
<dbReference type="Proteomes" id="UP001165590">
    <property type="component" value="Unassembled WGS sequence"/>
</dbReference>
<feature type="compositionally biased region" description="Low complexity" evidence="8">
    <location>
        <begin position="31"/>
        <end position="51"/>
    </location>
</feature>
<name>A0ABT3VI04_9ACTN</name>
<comment type="caution">
    <text evidence="11">The sequence shown here is derived from an EMBL/GenBank/DDBJ whole genome shotgun (WGS) entry which is preliminary data.</text>
</comment>
<dbReference type="InterPro" id="IPR004236">
    <property type="entry name" value="Pept_S1_alpha_lytic"/>
</dbReference>
<dbReference type="SMART" id="SM00495">
    <property type="entry name" value="ChtBD3"/>
    <property type="match status" value="1"/>
</dbReference>
<feature type="signal peptide" evidence="9">
    <location>
        <begin position="1"/>
        <end position="29"/>
    </location>
</feature>
<sequence>MVPRHAGGAARTALTVLGALALTALPATATATTTADAEPPAPAPSSAAQTLGADRPSAVVLRAMQRDLRLTGAQARTRLVNEAEAGTRAGRLQNVLGKHFAGAWVHGTTSAGLTVATTDAAGVAAIKADGARAMVVKNMLKDLHTVRAKLDAAAVGTALDTPVRYVDVRTNRVAVQATSRAAADKLVAAAGVDRRLVDVKVSADRPRALYDVRGGDAYYIDDKARCSVGFSVTKGEQQGFASAGHCGKAGARTTGFNKVAQGTFEASVFPGHDMSWVSVNSEWTATPAVKGEGETNVQVAGSVEALVGAAICRSGSTTGWHCGTIEQHDTTVSYAEGDINGVTRTTVCAEPGDSGGSYLSGTQAQGVTSGGSGDCKTGGITFHQPINPLLTTYGLTLRTATAQSGTPAPVDGRTVGWTTGRVYEVGTRVTYDGVPYECLQTHQAQGAWQPRLTPALWQRL</sequence>
<evidence type="ECO:0000256" key="7">
    <source>
        <dbReference type="ARBA" id="ARBA00023157"/>
    </source>
</evidence>
<evidence type="ECO:0000313" key="11">
    <source>
        <dbReference type="EMBL" id="MCX4238290.1"/>
    </source>
</evidence>
<dbReference type="Gene3D" id="2.40.10.10">
    <property type="entry name" value="Trypsin-like serine proteases"/>
    <property type="match status" value="2"/>
</dbReference>
<evidence type="ECO:0000256" key="9">
    <source>
        <dbReference type="SAM" id="SignalP"/>
    </source>
</evidence>
<comment type="similarity">
    <text evidence="1">Belongs to the peptidase S1 family.</text>
</comment>
<keyword evidence="6" id="KW-0865">Zymogen</keyword>
<keyword evidence="5" id="KW-0720">Serine protease</keyword>
<keyword evidence="4" id="KW-0378">Hydrolase</keyword>
<dbReference type="SUPFAM" id="SSF51055">
    <property type="entry name" value="Carbohydrate binding domain"/>
    <property type="match status" value="1"/>
</dbReference>
<evidence type="ECO:0000259" key="10">
    <source>
        <dbReference type="SMART" id="SM00495"/>
    </source>
</evidence>
<dbReference type="InterPro" id="IPR009003">
    <property type="entry name" value="Peptidase_S1_PA"/>
</dbReference>
<dbReference type="SUPFAM" id="SSF50494">
    <property type="entry name" value="Trypsin-like serine proteases"/>
    <property type="match status" value="1"/>
</dbReference>
<evidence type="ECO:0000256" key="5">
    <source>
        <dbReference type="ARBA" id="ARBA00022825"/>
    </source>
</evidence>
<dbReference type="InterPro" id="IPR036573">
    <property type="entry name" value="CBM_sf_5/12"/>
</dbReference>
<feature type="domain" description="Chitin-binding type-3" evidence="10">
    <location>
        <begin position="414"/>
        <end position="460"/>
    </location>
</feature>
<dbReference type="PIRSF" id="PIRSF001134">
    <property type="entry name" value="Streptogrisin"/>
    <property type="match status" value="1"/>
</dbReference>
<protein>
    <submittedName>
        <fullName evidence="11">Alpha-lytic protease prodomain-containing protein</fullName>
    </submittedName>
</protein>
<dbReference type="GO" id="GO:0008233">
    <property type="term" value="F:peptidase activity"/>
    <property type="evidence" value="ECO:0007669"/>
    <property type="project" value="UniProtKB-KW"/>
</dbReference>
<dbReference type="Gene3D" id="2.10.10.20">
    <property type="entry name" value="Carbohydrate-binding module superfamily 5/12"/>
    <property type="match status" value="1"/>
</dbReference>
<dbReference type="EMBL" id="JAIFZO010000002">
    <property type="protein sequence ID" value="MCX4238290.1"/>
    <property type="molecule type" value="Genomic_DNA"/>
</dbReference>
<organism evidence="11 12">
    <name type="scientific">Streptomyces ortus</name>
    <dbReference type="NCBI Taxonomy" id="2867268"/>
    <lineage>
        <taxon>Bacteria</taxon>
        <taxon>Bacillati</taxon>
        <taxon>Actinomycetota</taxon>
        <taxon>Actinomycetes</taxon>
        <taxon>Kitasatosporales</taxon>
        <taxon>Streptomycetaceae</taxon>
        <taxon>Streptomyces</taxon>
    </lineage>
</organism>
<dbReference type="GO" id="GO:0006508">
    <property type="term" value="P:proteolysis"/>
    <property type="evidence" value="ECO:0007669"/>
    <property type="project" value="UniProtKB-KW"/>
</dbReference>
<evidence type="ECO:0000313" key="12">
    <source>
        <dbReference type="Proteomes" id="UP001165590"/>
    </source>
</evidence>
<dbReference type="CDD" id="cd21112">
    <property type="entry name" value="alphaLP-like"/>
    <property type="match status" value="1"/>
</dbReference>
<keyword evidence="12" id="KW-1185">Reference proteome</keyword>
<evidence type="ECO:0000256" key="4">
    <source>
        <dbReference type="ARBA" id="ARBA00022801"/>
    </source>
</evidence>
<gene>
    <name evidence="11" type="ORF">K3769_37070</name>
</gene>
<dbReference type="InterPro" id="IPR003610">
    <property type="entry name" value="CBM5/12"/>
</dbReference>
<dbReference type="InterPro" id="IPR001316">
    <property type="entry name" value="Pept_S1A_streptogrisin"/>
</dbReference>
<dbReference type="PRINTS" id="PR00861">
    <property type="entry name" value="ALYTICPTASE"/>
</dbReference>
<dbReference type="InterPro" id="IPR035070">
    <property type="entry name" value="Streptogrisin_prodomain"/>
</dbReference>
<keyword evidence="2 11" id="KW-0645">Protease</keyword>
<evidence type="ECO:0000256" key="6">
    <source>
        <dbReference type="ARBA" id="ARBA00023145"/>
    </source>
</evidence>
<feature type="region of interest" description="Disordered" evidence="8">
    <location>
        <begin position="31"/>
        <end position="53"/>
    </location>
</feature>
<dbReference type="Gene3D" id="3.30.300.50">
    <property type="match status" value="2"/>
</dbReference>
<dbReference type="RefSeq" id="WP_267030598.1">
    <property type="nucleotide sequence ID" value="NZ_JAIFZO010000002.1"/>
</dbReference>
<keyword evidence="7" id="KW-1015">Disulfide bond</keyword>
<dbReference type="CDD" id="cd12214">
    <property type="entry name" value="ChiA1_BD"/>
    <property type="match status" value="1"/>
</dbReference>
<keyword evidence="3 9" id="KW-0732">Signal</keyword>
<evidence type="ECO:0000256" key="8">
    <source>
        <dbReference type="SAM" id="MobiDB-lite"/>
    </source>
</evidence>
<dbReference type="InterPro" id="IPR043504">
    <property type="entry name" value="Peptidase_S1_PA_chymotrypsin"/>
</dbReference>
<evidence type="ECO:0000256" key="2">
    <source>
        <dbReference type="ARBA" id="ARBA00022670"/>
    </source>
</evidence>
<dbReference type="Pfam" id="PF02983">
    <property type="entry name" value="Pro_Al_protease"/>
    <property type="match status" value="1"/>
</dbReference>
<evidence type="ECO:0000256" key="3">
    <source>
        <dbReference type="ARBA" id="ARBA00022729"/>
    </source>
</evidence>